<organism evidence="2 3">
    <name type="scientific">Heracleum sosnowskyi</name>
    <dbReference type="NCBI Taxonomy" id="360622"/>
    <lineage>
        <taxon>Eukaryota</taxon>
        <taxon>Viridiplantae</taxon>
        <taxon>Streptophyta</taxon>
        <taxon>Embryophyta</taxon>
        <taxon>Tracheophyta</taxon>
        <taxon>Spermatophyta</taxon>
        <taxon>Magnoliopsida</taxon>
        <taxon>eudicotyledons</taxon>
        <taxon>Gunneridae</taxon>
        <taxon>Pentapetalae</taxon>
        <taxon>asterids</taxon>
        <taxon>campanulids</taxon>
        <taxon>Apiales</taxon>
        <taxon>Apiaceae</taxon>
        <taxon>Apioideae</taxon>
        <taxon>apioid superclade</taxon>
        <taxon>Tordylieae</taxon>
        <taxon>Tordyliinae</taxon>
        <taxon>Heracleum</taxon>
    </lineage>
</organism>
<gene>
    <name evidence="2" type="ORF">POM88_026153</name>
</gene>
<proteinExistence type="predicted"/>
<feature type="signal peptide" evidence="1">
    <location>
        <begin position="1"/>
        <end position="19"/>
    </location>
</feature>
<protein>
    <recommendedName>
        <fullName evidence="4">DUF4283 domain-containing protein</fullName>
    </recommendedName>
</protein>
<evidence type="ECO:0000313" key="3">
    <source>
        <dbReference type="Proteomes" id="UP001237642"/>
    </source>
</evidence>
<keyword evidence="3" id="KW-1185">Reference proteome</keyword>
<evidence type="ECO:0000256" key="1">
    <source>
        <dbReference type="SAM" id="SignalP"/>
    </source>
</evidence>
<feature type="chain" id="PRO_5042250580" description="DUF4283 domain-containing protein" evidence="1">
    <location>
        <begin position="20"/>
        <end position="146"/>
    </location>
</feature>
<comment type="caution">
    <text evidence="2">The sequence shown here is derived from an EMBL/GenBank/DDBJ whole genome shotgun (WGS) entry which is preliminary data.</text>
</comment>
<dbReference type="EMBL" id="JAUIZM010000006">
    <property type="protein sequence ID" value="KAK1379409.1"/>
    <property type="molecule type" value="Genomic_DNA"/>
</dbReference>
<evidence type="ECO:0008006" key="4">
    <source>
        <dbReference type="Google" id="ProtNLM"/>
    </source>
</evidence>
<dbReference type="AlphaFoldDB" id="A0AAD8I6K3"/>
<sequence>MGNLHLLALVLWNPDLSLAEFDFSSFYFWVQAHGLPLGRMNKVVAEELATKIGRLVETDCIGDGVQLNTSFLRFRVLLDIRQPLVPGFILKREGLSDLWVELSMRGFRTSVMNAVVLGMMKTVVKIKKAIIPRLWSMASSSGHGRS</sequence>
<evidence type="ECO:0000313" key="2">
    <source>
        <dbReference type="EMBL" id="KAK1379409.1"/>
    </source>
</evidence>
<reference evidence="2" key="2">
    <citation type="submission" date="2023-05" db="EMBL/GenBank/DDBJ databases">
        <authorList>
            <person name="Schelkunov M.I."/>
        </authorList>
    </citation>
    <scope>NUCLEOTIDE SEQUENCE</scope>
    <source>
        <strain evidence="2">Hsosn_3</strain>
        <tissue evidence="2">Leaf</tissue>
    </source>
</reference>
<reference evidence="2" key="1">
    <citation type="submission" date="2023-02" db="EMBL/GenBank/DDBJ databases">
        <title>Genome of toxic invasive species Heracleum sosnowskyi carries increased number of genes despite the absence of recent whole-genome duplications.</title>
        <authorList>
            <person name="Schelkunov M."/>
            <person name="Shtratnikova V."/>
            <person name="Makarenko M."/>
            <person name="Klepikova A."/>
            <person name="Omelchenko D."/>
            <person name="Novikova G."/>
            <person name="Obukhova E."/>
            <person name="Bogdanov V."/>
            <person name="Penin A."/>
            <person name="Logacheva M."/>
        </authorList>
    </citation>
    <scope>NUCLEOTIDE SEQUENCE</scope>
    <source>
        <strain evidence="2">Hsosn_3</strain>
        <tissue evidence="2">Leaf</tissue>
    </source>
</reference>
<name>A0AAD8I6K3_9APIA</name>
<dbReference type="Proteomes" id="UP001237642">
    <property type="component" value="Unassembled WGS sequence"/>
</dbReference>
<accession>A0AAD8I6K3</accession>
<keyword evidence="1" id="KW-0732">Signal</keyword>